<feature type="domain" description="Rhodanese" evidence="1">
    <location>
        <begin position="43"/>
        <end position="93"/>
    </location>
</feature>
<accession>A0ABY5ZHZ1</accession>
<protein>
    <recommendedName>
        <fullName evidence="1">Rhodanese domain-containing protein</fullName>
    </recommendedName>
</protein>
<keyword evidence="3" id="KW-1185">Reference proteome</keyword>
<dbReference type="Pfam" id="PF00581">
    <property type="entry name" value="Rhodanese"/>
    <property type="match status" value="1"/>
</dbReference>
<dbReference type="Gene3D" id="3.40.250.10">
    <property type="entry name" value="Rhodanese-like domain"/>
    <property type="match status" value="1"/>
</dbReference>
<dbReference type="EMBL" id="CP092109">
    <property type="protein sequence ID" value="UWZ78762.1"/>
    <property type="molecule type" value="Genomic_DNA"/>
</dbReference>
<evidence type="ECO:0000313" key="3">
    <source>
        <dbReference type="Proteomes" id="UP001060414"/>
    </source>
</evidence>
<dbReference type="InterPro" id="IPR001763">
    <property type="entry name" value="Rhodanese-like_dom"/>
</dbReference>
<gene>
    <name evidence="2" type="ORF">L9S41_13890</name>
</gene>
<dbReference type="InterPro" id="IPR036873">
    <property type="entry name" value="Rhodanese-like_dom_sf"/>
</dbReference>
<dbReference type="PROSITE" id="PS50206">
    <property type="entry name" value="RHODANESE_3"/>
    <property type="match status" value="1"/>
</dbReference>
<dbReference type="Proteomes" id="UP001060414">
    <property type="component" value="Chromosome"/>
</dbReference>
<name>A0ABY5ZHZ1_9BACT</name>
<reference evidence="2" key="1">
    <citation type="journal article" date="2022" name="Environ. Microbiol.">
        <title>Geoalkalibacter halelectricus SAP #1 sp. nov. possessing extracellular electron transfer and mineral#reducing capabilities from a haloalkaline environment.</title>
        <authorList>
            <person name="Yadav S."/>
            <person name="Singh R."/>
            <person name="Sundharam S.S."/>
            <person name="Chaudhary S."/>
            <person name="Krishnamurthi S."/>
            <person name="Patil S.A."/>
        </authorList>
    </citation>
    <scope>NUCLEOTIDE SEQUENCE</scope>
    <source>
        <strain evidence="2">SAP-1</strain>
    </source>
</reference>
<evidence type="ECO:0000259" key="1">
    <source>
        <dbReference type="PROSITE" id="PS50206"/>
    </source>
</evidence>
<dbReference type="PROSITE" id="PS51257">
    <property type="entry name" value="PROKAR_LIPOPROTEIN"/>
    <property type="match status" value="1"/>
</dbReference>
<evidence type="ECO:0000313" key="2">
    <source>
        <dbReference type="EMBL" id="UWZ78762.1"/>
    </source>
</evidence>
<dbReference type="SUPFAM" id="SSF52821">
    <property type="entry name" value="Rhodanese/Cell cycle control phosphatase"/>
    <property type="match status" value="1"/>
</dbReference>
<proteinExistence type="predicted"/>
<sequence length="93" mass="10406">MRLKAFTFLAVLIALVVAGCTTVYPDTDGVARMSLEQLHGRLGESDLVIIDARTPGEWRRAEVKIPGAVREDPRQISWADRYDKNDTLVLYCA</sequence>
<dbReference type="RefSeq" id="WP_260747120.1">
    <property type="nucleotide sequence ID" value="NZ_CP092109.1"/>
</dbReference>
<organism evidence="2 3">
    <name type="scientific">Geoalkalibacter halelectricus</name>
    <dbReference type="NCBI Taxonomy" id="2847045"/>
    <lineage>
        <taxon>Bacteria</taxon>
        <taxon>Pseudomonadati</taxon>
        <taxon>Thermodesulfobacteriota</taxon>
        <taxon>Desulfuromonadia</taxon>
        <taxon>Desulfuromonadales</taxon>
        <taxon>Geoalkalibacteraceae</taxon>
        <taxon>Geoalkalibacter</taxon>
    </lineage>
</organism>